<name>A0AAN6X9Q4_9PEZI</name>
<gene>
    <name evidence="3" type="ORF">QBC40DRAFT_286795</name>
</gene>
<feature type="transmembrane region" description="Helical" evidence="2">
    <location>
        <begin position="12"/>
        <end position="31"/>
    </location>
</feature>
<evidence type="ECO:0000256" key="1">
    <source>
        <dbReference type="SAM" id="MobiDB-lite"/>
    </source>
</evidence>
<proteinExistence type="predicted"/>
<keyword evidence="4" id="KW-1185">Reference proteome</keyword>
<keyword evidence="2" id="KW-0472">Membrane</keyword>
<feature type="region of interest" description="Disordered" evidence="1">
    <location>
        <begin position="99"/>
        <end position="126"/>
    </location>
</feature>
<keyword evidence="2" id="KW-1133">Transmembrane helix</keyword>
<reference evidence="3" key="2">
    <citation type="submission" date="2023-05" db="EMBL/GenBank/DDBJ databases">
        <authorList>
            <consortium name="Lawrence Berkeley National Laboratory"/>
            <person name="Steindorff A."/>
            <person name="Hensen N."/>
            <person name="Bonometti L."/>
            <person name="Westerberg I."/>
            <person name="Brannstrom I.O."/>
            <person name="Guillou S."/>
            <person name="Cros-Aarteil S."/>
            <person name="Calhoun S."/>
            <person name="Haridas S."/>
            <person name="Kuo A."/>
            <person name="Mondo S."/>
            <person name="Pangilinan J."/>
            <person name="Riley R."/>
            <person name="Labutti K."/>
            <person name="Andreopoulos B."/>
            <person name="Lipzen A."/>
            <person name="Chen C."/>
            <person name="Yanf M."/>
            <person name="Daum C."/>
            <person name="Ng V."/>
            <person name="Clum A."/>
            <person name="Ohm R."/>
            <person name="Martin F."/>
            <person name="Silar P."/>
            <person name="Natvig D."/>
            <person name="Lalanne C."/>
            <person name="Gautier V."/>
            <person name="Ament-Velasquez S.L."/>
            <person name="Kruys A."/>
            <person name="Hutchinson M.I."/>
            <person name="Powell A.J."/>
            <person name="Barry K."/>
            <person name="Miller A.N."/>
            <person name="Grigoriev I.V."/>
            <person name="Debuchy R."/>
            <person name="Gladieux P."/>
            <person name="Thoren M.H."/>
            <person name="Johannesson H."/>
        </authorList>
    </citation>
    <scope>NUCLEOTIDE SEQUENCE</scope>
    <source>
        <strain evidence="3">CBS 315.58</strain>
    </source>
</reference>
<evidence type="ECO:0000313" key="4">
    <source>
        <dbReference type="Proteomes" id="UP001303160"/>
    </source>
</evidence>
<comment type="caution">
    <text evidence="3">The sequence shown here is derived from an EMBL/GenBank/DDBJ whole genome shotgun (WGS) entry which is preliminary data.</text>
</comment>
<dbReference type="Proteomes" id="UP001303160">
    <property type="component" value="Unassembled WGS sequence"/>
</dbReference>
<reference evidence="3" key="1">
    <citation type="journal article" date="2023" name="Mol. Phylogenet. Evol.">
        <title>Genome-scale phylogeny and comparative genomics of the fungal order Sordariales.</title>
        <authorList>
            <person name="Hensen N."/>
            <person name="Bonometti L."/>
            <person name="Westerberg I."/>
            <person name="Brannstrom I.O."/>
            <person name="Guillou S."/>
            <person name="Cros-Aarteil S."/>
            <person name="Calhoun S."/>
            <person name="Haridas S."/>
            <person name="Kuo A."/>
            <person name="Mondo S."/>
            <person name="Pangilinan J."/>
            <person name="Riley R."/>
            <person name="LaButti K."/>
            <person name="Andreopoulos B."/>
            <person name="Lipzen A."/>
            <person name="Chen C."/>
            <person name="Yan M."/>
            <person name="Daum C."/>
            <person name="Ng V."/>
            <person name="Clum A."/>
            <person name="Steindorff A."/>
            <person name="Ohm R.A."/>
            <person name="Martin F."/>
            <person name="Silar P."/>
            <person name="Natvig D.O."/>
            <person name="Lalanne C."/>
            <person name="Gautier V."/>
            <person name="Ament-Velasquez S.L."/>
            <person name="Kruys A."/>
            <person name="Hutchinson M.I."/>
            <person name="Powell A.J."/>
            <person name="Barry K."/>
            <person name="Miller A.N."/>
            <person name="Grigoriev I.V."/>
            <person name="Debuchy R."/>
            <person name="Gladieux P."/>
            <person name="Hiltunen Thoren M."/>
            <person name="Johannesson H."/>
        </authorList>
    </citation>
    <scope>NUCLEOTIDE SEQUENCE</scope>
    <source>
        <strain evidence="3">CBS 315.58</strain>
    </source>
</reference>
<protein>
    <submittedName>
        <fullName evidence="3">Uncharacterized protein</fullName>
    </submittedName>
</protein>
<organism evidence="3 4">
    <name type="scientific">Triangularia verruculosa</name>
    <dbReference type="NCBI Taxonomy" id="2587418"/>
    <lineage>
        <taxon>Eukaryota</taxon>
        <taxon>Fungi</taxon>
        <taxon>Dikarya</taxon>
        <taxon>Ascomycota</taxon>
        <taxon>Pezizomycotina</taxon>
        <taxon>Sordariomycetes</taxon>
        <taxon>Sordariomycetidae</taxon>
        <taxon>Sordariales</taxon>
        <taxon>Podosporaceae</taxon>
        <taxon>Triangularia</taxon>
    </lineage>
</organism>
<dbReference type="EMBL" id="MU863978">
    <property type="protein sequence ID" value="KAK4196699.1"/>
    <property type="molecule type" value="Genomic_DNA"/>
</dbReference>
<keyword evidence="2" id="KW-0812">Transmembrane</keyword>
<accession>A0AAN6X9Q4</accession>
<dbReference type="AlphaFoldDB" id="A0AAN6X9Q4"/>
<evidence type="ECO:0000313" key="3">
    <source>
        <dbReference type="EMBL" id="KAK4196699.1"/>
    </source>
</evidence>
<sequence length="159" mass="17344">MQSIDAATCTYMYVHMYVLVCMYLLSASPWASGQSTAHLHQGLVASHDLMLGRIPRVVEEVGHQPAVTVYAERCERRVGERRGEGDFRDWALSSLRRSLPPRPAVPPRVAKTKSREAAHGARKAGTGEHGVWMELVETSCVPRPANLCGCPSWGSSGGS</sequence>
<evidence type="ECO:0000256" key="2">
    <source>
        <dbReference type="SAM" id="Phobius"/>
    </source>
</evidence>